<organism evidence="2 3">
    <name type="scientific">Actinoplanes ianthinogenes</name>
    <dbReference type="NCBI Taxonomy" id="122358"/>
    <lineage>
        <taxon>Bacteria</taxon>
        <taxon>Bacillati</taxon>
        <taxon>Actinomycetota</taxon>
        <taxon>Actinomycetes</taxon>
        <taxon>Micromonosporales</taxon>
        <taxon>Micromonosporaceae</taxon>
        <taxon>Actinoplanes</taxon>
    </lineage>
</organism>
<dbReference type="SUPFAM" id="SSF47413">
    <property type="entry name" value="lambda repressor-like DNA-binding domains"/>
    <property type="match status" value="1"/>
</dbReference>
<dbReference type="Gene3D" id="1.10.260.40">
    <property type="entry name" value="lambda repressor-like DNA-binding domains"/>
    <property type="match status" value="1"/>
</dbReference>
<dbReference type="Proteomes" id="UP000676967">
    <property type="component" value="Chromosome"/>
</dbReference>
<sequence>MADPLAPSGDTDPRALGLALRAARKSSGLTGSELARRAGMSQAKISRLETGVTLADPADVRALAGAMALPQDRADALVSQAERAQQLLTDLRPEPRDLPELQDAIHRAERESTEIRIFNPALVPGLMQTSSYARGVITTLGALSAADPTAPETRQNLLAAVSRRIARQEILGVPGKTFSFVVTESVLGTGVGTPEDMLVQIRQIRQVAALPNVSFRILPARAFVTDFALHPFEVIDSRVVMMDLFNTSLTVQGRADVRLYRNLFARLEQAATADVEALLDEYTEYYRRQVGR</sequence>
<protein>
    <submittedName>
        <fullName evidence="2">Transcriptional regulator</fullName>
    </submittedName>
</protein>
<dbReference type="SMART" id="SM00530">
    <property type="entry name" value="HTH_XRE"/>
    <property type="match status" value="1"/>
</dbReference>
<keyword evidence="3" id="KW-1185">Reference proteome</keyword>
<accession>A0ABM7LQX9</accession>
<dbReference type="PROSITE" id="PS50943">
    <property type="entry name" value="HTH_CROC1"/>
    <property type="match status" value="1"/>
</dbReference>
<evidence type="ECO:0000313" key="3">
    <source>
        <dbReference type="Proteomes" id="UP000676967"/>
    </source>
</evidence>
<feature type="domain" description="HTH cro/C1-type" evidence="1">
    <location>
        <begin position="20"/>
        <end position="74"/>
    </location>
</feature>
<dbReference type="Pfam" id="PF19054">
    <property type="entry name" value="DUF5753"/>
    <property type="match status" value="1"/>
</dbReference>
<proteinExistence type="predicted"/>
<evidence type="ECO:0000313" key="2">
    <source>
        <dbReference type="EMBL" id="BCJ41630.1"/>
    </source>
</evidence>
<reference evidence="2 3" key="1">
    <citation type="submission" date="2020-08" db="EMBL/GenBank/DDBJ databases">
        <title>Whole genome shotgun sequence of Actinoplanes ianthinogenes NBRC 13996.</title>
        <authorList>
            <person name="Komaki H."/>
            <person name="Tamura T."/>
        </authorList>
    </citation>
    <scope>NUCLEOTIDE SEQUENCE [LARGE SCALE GENOMIC DNA]</scope>
    <source>
        <strain evidence="2 3">NBRC 13996</strain>
    </source>
</reference>
<evidence type="ECO:0000259" key="1">
    <source>
        <dbReference type="PROSITE" id="PS50943"/>
    </source>
</evidence>
<name>A0ABM7LQX9_9ACTN</name>
<gene>
    <name evidence="2" type="ORF">Aiant_22870</name>
</gene>
<dbReference type="InterPro" id="IPR010982">
    <property type="entry name" value="Lambda_DNA-bd_dom_sf"/>
</dbReference>
<dbReference type="CDD" id="cd00093">
    <property type="entry name" value="HTH_XRE"/>
    <property type="match status" value="1"/>
</dbReference>
<dbReference type="InterPro" id="IPR001387">
    <property type="entry name" value="Cro/C1-type_HTH"/>
</dbReference>
<dbReference type="RefSeq" id="WP_189333252.1">
    <property type="nucleotide sequence ID" value="NZ_AP023356.1"/>
</dbReference>
<dbReference type="EMBL" id="AP023356">
    <property type="protein sequence ID" value="BCJ41630.1"/>
    <property type="molecule type" value="Genomic_DNA"/>
</dbReference>
<dbReference type="Pfam" id="PF13560">
    <property type="entry name" value="HTH_31"/>
    <property type="match status" value="1"/>
</dbReference>
<dbReference type="InterPro" id="IPR043917">
    <property type="entry name" value="DUF5753"/>
</dbReference>